<dbReference type="AlphaFoldDB" id="A0A835URA6"/>
<proteinExistence type="predicted"/>
<feature type="compositionally biased region" description="Basic residues" evidence="1">
    <location>
        <begin position="195"/>
        <end position="204"/>
    </location>
</feature>
<feature type="compositionally biased region" description="Basic residues" evidence="1">
    <location>
        <begin position="180"/>
        <end position="189"/>
    </location>
</feature>
<feature type="region of interest" description="Disordered" evidence="1">
    <location>
        <begin position="180"/>
        <end position="204"/>
    </location>
</feature>
<accession>A0A835URA6</accession>
<dbReference type="EMBL" id="JADCNL010000008">
    <property type="protein sequence ID" value="KAG0469765.1"/>
    <property type="molecule type" value="Genomic_DNA"/>
</dbReference>
<comment type="caution">
    <text evidence="2">The sequence shown here is derived from an EMBL/GenBank/DDBJ whole genome shotgun (WGS) entry which is preliminary data.</text>
</comment>
<dbReference type="OrthoDB" id="242257at2759"/>
<evidence type="ECO:0008006" key="4">
    <source>
        <dbReference type="Google" id="ProtNLM"/>
    </source>
</evidence>
<dbReference type="Proteomes" id="UP000636800">
    <property type="component" value="Unassembled WGS sequence"/>
</dbReference>
<protein>
    <recommendedName>
        <fullName evidence="4">Cytochrome c domain-containing protein</fullName>
    </recommendedName>
</protein>
<sequence>MAWSSSSSQMARGVIIATAILALAYSMKSLLLFCSFAGYPALRGKPLPCCIGFDRSSFQGKGYFRTIAGDVTIGGSNACFGCHFRSRPPALPVPCALTSDKRSAVTKALVEEKGVKLVNDNNWNGNGCAPGLEVLERSEIESLDAYLKDNGVGNGSLVKYAGGNGRQFGKWTVKWRRRRGGRGWRRSAKRTYGSKNRRKIRSKI</sequence>
<evidence type="ECO:0000313" key="3">
    <source>
        <dbReference type="Proteomes" id="UP000636800"/>
    </source>
</evidence>
<evidence type="ECO:0000256" key="1">
    <source>
        <dbReference type="SAM" id="MobiDB-lite"/>
    </source>
</evidence>
<organism evidence="2 3">
    <name type="scientific">Vanilla planifolia</name>
    <name type="common">Vanilla</name>
    <dbReference type="NCBI Taxonomy" id="51239"/>
    <lineage>
        <taxon>Eukaryota</taxon>
        <taxon>Viridiplantae</taxon>
        <taxon>Streptophyta</taxon>
        <taxon>Embryophyta</taxon>
        <taxon>Tracheophyta</taxon>
        <taxon>Spermatophyta</taxon>
        <taxon>Magnoliopsida</taxon>
        <taxon>Liliopsida</taxon>
        <taxon>Asparagales</taxon>
        <taxon>Orchidaceae</taxon>
        <taxon>Vanilloideae</taxon>
        <taxon>Vanilleae</taxon>
        <taxon>Vanilla</taxon>
    </lineage>
</organism>
<gene>
    <name evidence="2" type="ORF">HPP92_016465</name>
</gene>
<name>A0A835URA6_VANPL</name>
<keyword evidence="3" id="KW-1185">Reference proteome</keyword>
<evidence type="ECO:0000313" key="2">
    <source>
        <dbReference type="EMBL" id="KAG0469765.1"/>
    </source>
</evidence>
<reference evidence="2 3" key="1">
    <citation type="journal article" date="2020" name="Nat. Food">
        <title>A phased Vanilla planifolia genome enables genetic improvement of flavour and production.</title>
        <authorList>
            <person name="Hasing T."/>
            <person name="Tang H."/>
            <person name="Brym M."/>
            <person name="Khazi F."/>
            <person name="Huang T."/>
            <person name="Chambers A.H."/>
        </authorList>
    </citation>
    <scope>NUCLEOTIDE SEQUENCE [LARGE SCALE GENOMIC DNA]</scope>
    <source>
        <tissue evidence="2">Leaf</tissue>
    </source>
</reference>